<dbReference type="InterPro" id="IPR003439">
    <property type="entry name" value="ABC_transporter-like_ATP-bd"/>
</dbReference>
<evidence type="ECO:0000256" key="7">
    <source>
        <dbReference type="SAM" id="MobiDB-lite"/>
    </source>
</evidence>
<evidence type="ECO:0000313" key="11">
    <source>
        <dbReference type="EMBL" id="OWJ75021.1"/>
    </source>
</evidence>
<dbReference type="Pfam" id="PF00005">
    <property type="entry name" value="ABC_tran"/>
    <property type="match status" value="1"/>
</dbReference>
<dbReference type="SUPFAM" id="SSF52540">
    <property type="entry name" value="P-loop containing nucleoside triphosphate hydrolases"/>
    <property type="match status" value="1"/>
</dbReference>
<dbReference type="InterPro" id="IPR039421">
    <property type="entry name" value="Type_1_exporter"/>
</dbReference>
<sequence length="641" mass="68476">MIHDTVGFQEQTGGYPDPIALRRAMTIRGRVDSRRDQQDSRMSDGNTPPRAPLGSNAYRTALRRLRGTFLMTGFFSAVINILMLTGPLYMLQVYDRVLGSGSIATLQGLFLIVVVLYAFLGLYEFLRSRLLARAAIRLDQEVGPTAFRAWLRSGGQQAARKPGASPLPLADLGAIRGFLSSPAMGSIFDVPWIPLYLGLLFLIHPWLGWLTLAGAGIVALVAVLGRRLTRAPQEASAVIEGEARAFSEQGRRNAELIEAMGMERGVTERWQQDHARALATGQGASNVSEVTGAFSKSFRMLLQSAMLTVGALLVLRHEMTAGMIIATSILSGRALAPVDQIIAQWRIIGAASLAHKRLIAFFEREPQETRPVGLPQPTGKVVANRLTCLGPIPGAGGERPRMLSQVSFTLEPGDGLGVIGNSAAGKSTLARLIVGAWKPDGGDIRFDGATRDQWDPEVLGRAIGYLPQTVELLPGTIRDNITRFDPTARDSDMIAAARLAGVHDMILALAEGYGTRVGVPGQPLSGGQVQRLGLARAVFGGPRLIVLDEPNSNLDAAGEAALAQAIHALRRGGSTVILMTHRTSALAEVNKIMLLSAGNVVKFGDRDEVLRGLLLRPVPDTGKEGSGGNTPFPGITAGGQQ</sequence>
<dbReference type="InterPro" id="IPR010128">
    <property type="entry name" value="ATPase_T1SS_PrtD-like"/>
</dbReference>
<dbReference type="Gene3D" id="1.20.1560.10">
    <property type="entry name" value="ABC transporter type 1, transmembrane domain"/>
    <property type="match status" value="1"/>
</dbReference>
<dbReference type="Pfam" id="PF00664">
    <property type="entry name" value="ABC_membrane"/>
    <property type="match status" value="1"/>
</dbReference>
<dbReference type="PROSITE" id="PS50893">
    <property type="entry name" value="ABC_TRANSPORTER_2"/>
    <property type="match status" value="1"/>
</dbReference>
<keyword evidence="6 8" id="KW-0472">Membrane</keyword>
<evidence type="ECO:0000259" key="10">
    <source>
        <dbReference type="PROSITE" id="PS50929"/>
    </source>
</evidence>
<keyword evidence="4" id="KW-0067">ATP-binding</keyword>
<dbReference type="InterPro" id="IPR047957">
    <property type="entry name" value="ABC_AprD-like_6TM"/>
</dbReference>
<feature type="compositionally biased region" description="Basic and acidic residues" evidence="7">
    <location>
        <begin position="30"/>
        <end position="42"/>
    </location>
</feature>
<evidence type="ECO:0000256" key="2">
    <source>
        <dbReference type="ARBA" id="ARBA00022692"/>
    </source>
</evidence>
<evidence type="ECO:0000256" key="3">
    <source>
        <dbReference type="ARBA" id="ARBA00022741"/>
    </source>
</evidence>
<evidence type="ECO:0000256" key="5">
    <source>
        <dbReference type="ARBA" id="ARBA00022989"/>
    </source>
</evidence>
<dbReference type="InterPro" id="IPR003593">
    <property type="entry name" value="AAA+_ATPase"/>
</dbReference>
<keyword evidence="3" id="KW-0547">Nucleotide-binding</keyword>
<keyword evidence="12" id="KW-1185">Reference proteome</keyword>
<feature type="region of interest" description="Disordered" evidence="7">
    <location>
        <begin position="30"/>
        <end position="55"/>
    </location>
</feature>
<dbReference type="NCBIfam" id="TIGR01842">
    <property type="entry name" value="type_I_sec_PrtD"/>
    <property type="match status" value="1"/>
</dbReference>
<dbReference type="PROSITE" id="PS50929">
    <property type="entry name" value="ABC_TM1F"/>
    <property type="match status" value="1"/>
</dbReference>
<feature type="domain" description="ABC transmembrane type-1" evidence="10">
    <location>
        <begin position="70"/>
        <end position="350"/>
    </location>
</feature>
<evidence type="ECO:0000313" key="12">
    <source>
        <dbReference type="Proteomes" id="UP000214673"/>
    </source>
</evidence>
<organism evidence="11 12">
    <name type="scientific">Haematobacter missouriensis</name>
    <dbReference type="NCBI Taxonomy" id="366616"/>
    <lineage>
        <taxon>Bacteria</taxon>
        <taxon>Pseudomonadati</taxon>
        <taxon>Pseudomonadota</taxon>
        <taxon>Alphaproteobacteria</taxon>
        <taxon>Rhodobacterales</taxon>
        <taxon>Paracoccaceae</taxon>
        <taxon>Haematobacter</taxon>
    </lineage>
</organism>
<reference evidence="11 12" key="1">
    <citation type="submission" date="2016-11" db="EMBL/GenBank/DDBJ databases">
        <title>Comparison of Traditional DNA-DNA Hybridization with In Silico Genomic Analysis.</title>
        <authorList>
            <person name="Nicholson A.C."/>
            <person name="Sammons S."/>
            <person name="Humrighouse B.W."/>
            <person name="Graziano J."/>
            <person name="Lasker B."/>
            <person name="Whitney A.M."/>
            <person name="Mcquiston J.R."/>
        </authorList>
    </citation>
    <scope>NUCLEOTIDE SEQUENCE [LARGE SCALE GENOMIC DNA]</scope>
    <source>
        <strain evidence="11 12">H1892</strain>
    </source>
</reference>
<dbReference type="SMART" id="SM00382">
    <property type="entry name" value="AAA"/>
    <property type="match status" value="1"/>
</dbReference>
<accession>A0ABX3ZS46</accession>
<dbReference type="InterPro" id="IPR036640">
    <property type="entry name" value="ABC1_TM_sf"/>
</dbReference>
<feature type="transmembrane region" description="Helical" evidence="8">
    <location>
        <begin position="103"/>
        <end position="123"/>
    </location>
</feature>
<protein>
    <submittedName>
        <fullName evidence="11">Type I secretion system permease/ATPase</fullName>
    </submittedName>
</protein>
<dbReference type="InterPro" id="IPR027417">
    <property type="entry name" value="P-loop_NTPase"/>
</dbReference>
<dbReference type="SUPFAM" id="SSF90123">
    <property type="entry name" value="ABC transporter transmembrane region"/>
    <property type="match status" value="1"/>
</dbReference>
<dbReference type="PANTHER" id="PTHR24221">
    <property type="entry name" value="ATP-BINDING CASSETTE SUB-FAMILY B"/>
    <property type="match status" value="1"/>
</dbReference>
<comment type="subcellular location">
    <subcellularLocation>
        <location evidence="1">Cell membrane</location>
        <topology evidence="1">Multi-pass membrane protein</topology>
    </subcellularLocation>
</comment>
<feature type="region of interest" description="Disordered" evidence="7">
    <location>
        <begin position="617"/>
        <end position="641"/>
    </location>
</feature>
<feature type="transmembrane region" description="Helical" evidence="8">
    <location>
        <begin position="69"/>
        <end position="91"/>
    </location>
</feature>
<comment type="caution">
    <text evidence="11">The sequence shown here is derived from an EMBL/GenBank/DDBJ whole genome shotgun (WGS) entry which is preliminary data.</text>
</comment>
<name>A0ABX3ZS46_9RHOB</name>
<dbReference type="PANTHER" id="PTHR24221:SF248">
    <property type="entry name" value="ABC TRANSPORTER TRANSMEMBRANE REGION"/>
    <property type="match status" value="1"/>
</dbReference>
<feature type="transmembrane region" description="Helical" evidence="8">
    <location>
        <begin position="209"/>
        <end position="225"/>
    </location>
</feature>
<evidence type="ECO:0000259" key="9">
    <source>
        <dbReference type="PROSITE" id="PS50893"/>
    </source>
</evidence>
<proteinExistence type="predicted"/>
<keyword evidence="2 8" id="KW-0812">Transmembrane</keyword>
<gene>
    <name evidence="11" type="ORF">CDV53_11825</name>
</gene>
<evidence type="ECO:0000256" key="6">
    <source>
        <dbReference type="ARBA" id="ARBA00023136"/>
    </source>
</evidence>
<feature type="domain" description="ABC transporter" evidence="9">
    <location>
        <begin position="384"/>
        <end position="622"/>
    </location>
</feature>
<evidence type="ECO:0000256" key="8">
    <source>
        <dbReference type="SAM" id="Phobius"/>
    </source>
</evidence>
<dbReference type="EMBL" id="NIPV01000044">
    <property type="protein sequence ID" value="OWJ75021.1"/>
    <property type="molecule type" value="Genomic_DNA"/>
</dbReference>
<dbReference type="Proteomes" id="UP000214673">
    <property type="component" value="Unassembled WGS sequence"/>
</dbReference>
<dbReference type="CDD" id="cd18586">
    <property type="entry name" value="ABC_6TM_PrtD_like"/>
    <property type="match status" value="1"/>
</dbReference>
<evidence type="ECO:0000256" key="4">
    <source>
        <dbReference type="ARBA" id="ARBA00022840"/>
    </source>
</evidence>
<keyword evidence="5 8" id="KW-1133">Transmembrane helix</keyword>
<dbReference type="InterPro" id="IPR011527">
    <property type="entry name" value="ABC1_TM_dom"/>
</dbReference>
<evidence type="ECO:0000256" key="1">
    <source>
        <dbReference type="ARBA" id="ARBA00004651"/>
    </source>
</evidence>
<dbReference type="Gene3D" id="3.40.50.300">
    <property type="entry name" value="P-loop containing nucleotide triphosphate hydrolases"/>
    <property type="match status" value="1"/>
</dbReference>